<keyword evidence="8" id="KW-0862">Zinc</keyword>
<dbReference type="GO" id="GO:0005829">
    <property type="term" value="C:cytosol"/>
    <property type="evidence" value="ECO:0007669"/>
    <property type="project" value="TreeGrafter"/>
</dbReference>
<keyword evidence="2" id="KW-0645">Protease</keyword>
<evidence type="ECO:0000256" key="8">
    <source>
        <dbReference type="ARBA" id="ARBA00022833"/>
    </source>
</evidence>
<keyword evidence="4" id="KW-0863">Zinc-finger</keyword>
<dbReference type="SUPFAM" id="SSF54001">
    <property type="entry name" value="Cysteine proteinases"/>
    <property type="match status" value="1"/>
</dbReference>
<dbReference type="GO" id="GO:0016579">
    <property type="term" value="P:protein deubiquitination"/>
    <property type="evidence" value="ECO:0007669"/>
    <property type="project" value="TreeGrafter"/>
</dbReference>
<dbReference type="InterPro" id="IPR000626">
    <property type="entry name" value="Ubiquitin-like_dom"/>
</dbReference>
<evidence type="ECO:0000313" key="13">
    <source>
        <dbReference type="Proteomes" id="UP001497623"/>
    </source>
</evidence>
<dbReference type="Gene3D" id="3.10.20.90">
    <property type="entry name" value="Phosphatidylinositol 3-kinase Catalytic Subunit, Chain A, domain 1"/>
    <property type="match status" value="1"/>
</dbReference>
<feature type="non-terminal residue" evidence="12">
    <location>
        <position position="1"/>
    </location>
</feature>
<gene>
    <name evidence="12" type="ORF">MNOR_LOCUS30775</name>
</gene>
<dbReference type="Pfam" id="PF24560">
    <property type="entry name" value="zf-C2H2_OTU1_C"/>
    <property type="match status" value="1"/>
</dbReference>
<organism evidence="12 13">
    <name type="scientific">Meganyctiphanes norvegica</name>
    <name type="common">Northern krill</name>
    <name type="synonym">Thysanopoda norvegica</name>
    <dbReference type="NCBI Taxonomy" id="48144"/>
    <lineage>
        <taxon>Eukaryota</taxon>
        <taxon>Metazoa</taxon>
        <taxon>Ecdysozoa</taxon>
        <taxon>Arthropoda</taxon>
        <taxon>Crustacea</taxon>
        <taxon>Multicrustacea</taxon>
        <taxon>Malacostraca</taxon>
        <taxon>Eumalacostraca</taxon>
        <taxon>Eucarida</taxon>
        <taxon>Euphausiacea</taxon>
        <taxon>Euphausiidae</taxon>
        <taxon>Meganyctiphanes</taxon>
    </lineage>
</organism>
<keyword evidence="9" id="KW-0963">Cytoplasm</keyword>
<dbReference type="InterPro" id="IPR013087">
    <property type="entry name" value="Znf_C2H2_type"/>
</dbReference>
<evidence type="ECO:0000256" key="6">
    <source>
        <dbReference type="ARBA" id="ARBA00022801"/>
    </source>
</evidence>
<dbReference type="GO" id="GO:0008270">
    <property type="term" value="F:zinc ion binding"/>
    <property type="evidence" value="ECO:0007669"/>
    <property type="project" value="UniProtKB-KW"/>
</dbReference>
<dbReference type="Pfam" id="PF21403">
    <property type="entry name" value="OTU1_UBXL"/>
    <property type="match status" value="1"/>
</dbReference>
<dbReference type="PROSITE" id="PS50802">
    <property type="entry name" value="OTU"/>
    <property type="match status" value="1"/>
</dbReference>
<evidence type="ECO:0000259" key="10">
    <source>
        <dbReference type="PROSITE" id="PS50053"/>
    </source>
</evidence>
<keyword evidence="5 9" id="KW-0833">Ubl conjugation pathway</keyword>
<dbReference type="PANTHER" id="PTHR13312:SF0">
    <property type="entry name" value="UBIQUITIN THIOESTERASE OTU1"/>
    <property type="match status" value="1"/>
</dbReference>
<dbReference type="Pfam" id="PF02338">
    <property type="entry name" value="OTU"/>
    <property type="match status" value="1"/>
</dbReference>
<dbReference type="GO" id="GO:0004843">
    <property type="term" value="F:cysteine-type deubiquitinase activity"/>
    <property type="evidence" value="ECO:0007669"/>
    <property type="project" value="UniProtKB-UniRule"/>
</dbReference>
<feature type="domain" description="Ubiquitin-like" evidence="10">
    <location>
        <begin position="31"/>
        <end position="105"/>
    </location>
</feature>
<evidence type="ECO:0000256" key="5">
    <source>
        <dbReference type="ARBA" id="ARBA00022786"/>
    </source>
</evidence>
<evidence type="ECO:0000256" key="9">
    <source>
        <dbReference type="RuleBase" id="RU367104"/>
    </source>
</evidence>
<dbReference type="GO" id="GO:0030968">
    <property type="term" value="P:endoplasmic reticulum unfolded protein response"/>
    <property type="evidence" value="ECO:0007669"/>
    <property type="project" value="TreeGrafter"/>
</dbReference>
<proteinExistence type="predicted"/>
<dbReference type="InterPro" id="IPR003323">
    <property type="entry name" value="OTU_dom"/>
</dbReference>
<evidence type="ECO:0000256" key="4">
    <source>
        <dbReference type="ARBA" id="ARBA00022771"/>
    </source>
</evidence>
<dbReference type="CDD" id="cd17059">
    <property type="entry name" value="Ubl_OTU1"/>
    <property type="match status" value="1"/>
</dbReference>
<dbReference type="Proteomes" id="UP001497623">
    <property type="component" value="Unassembled WGS sequence"/>
</dbReference>
<keyword evidence="6 9" id="KW-0378">Hydrolase</keyword>
<reference evidence="12 13" key="1">
    <citation type="submission" date="2024-05" db="EMBL/GenBank/DDBJ databases">
        <authorList>
            <person name="Wallberg A."/>
        </authorList>
    </citation>
    <scope>NUCLEOTIDE SEQUENCE [LARGE SCALE GENOMIC DNA]</scope>
</reference>
<comment type="subcellular location">
    <subcellularLocation>
        <location evidence="9">Cytoplasm</location>
    </subcellularLocation>
</comment>
<name>A0AAV2S350_MEGNR</name>
<dbReference type="InterPro" id="IPR038765">
    <property type="entry name" value="Papain-like_cys_pep_sf"/>
</dbReference>
<dbReference type="InterPro" id="IPR029071">
    <property type="entry name" value="Ubiquitin-like_domsf"/>
</dbReference>
<dbReference type="SUPFAM" id="SSF54236">
    <property type="entry name" value="Ubiquitin-like"/>
    <property type="match status" value="1"/>
</dbReference>
<comment type="caution">
    <text evidence="12">The sequence shown here is derived from an EMBL/GenBank/DDBJ whole genome shotgun (WGS) entry which is preliminary data.</text>
</comment>
<dbReference type="PANTHER" id="PTHR13312">
    <property type="entry name" value="HIV-INDUCED PROTEIN-7-LIKE PROTEASE"/>
    <property type="match status" value="1"/>
</dbReference>
<evidence type="ECO:0000256" key="3">
    <source>
        <dbReference type="ARBA" id="ARBA00022723"/>
    </source>
</evidence>
<dbReference type="GO" id="GO:0036503">
    <property type="term" value="P:ERAD pathway"/>
    <property type="evidence" value="ECO:0007669"/>
    <property type="project" value="TreeGrafter"/>
</dbReference>
<dbReference type="GO" id="GO:0005634">
    <property type="term" value="C:nucleus"/>
    <property type="evidence" value="ECO:0007669"/>
    <property type="project" value="TreeGrafter"/>
</dbReference>
<comment type="catalytic activity">
    <reaction evidence="1 9">
        <text>Thiol-dependent hydrolysis of ester, thioester, amide, peptide and isopeptide bonds formed by the C-terminal Gly of ubiquitin (a 76-residue protein attached to proteins as an intracellular targeting signal).</text>
        <dbReference type="EC" id="3.4.19.12"/>
    </reaction>
</comment>
<dbReference type="EC" id="3.4.19.12" evidence="9"/>
<accession>A0AAV2S350</accession>
<keyword evidence="7 9" id="KW-0788">Thiol protease</keyword>
<dbReference type="AlphaFoldDB" id="A0AAV2S350"/>
<evidence type="ECO:0000259" key="11">
    <source>
        <dbReference type="PROSITE" id="PS50802"/>
    </source>
</evidence>
<dbReference type="InterPro" id="IPR057766">
    <property type="entry name" value="Znf-C2H2_OTU1-like_C"/>
</dbReference>
<evidence type="ECO:0000313" key="12">
    <source>
        <dbReference type="EMBL" id="CAL4151352.1"/>
    </source>
</evidence>
<dbReference type="EMBL" id="CAXKWB010038300">
    <property type="protein sequence ID" value="CAL4151352.1"/>
    <property type="molecule type" value="Genomic_DNA"/>
</dbReference>
<evidence type="ECO:0000256" key="7">
    <source>
        <dbReference type="ARBA" id="ARBA00022807"/>
    </source>
</evidence>
<dbReference type="PROSITE" id="PS50053">
    <property type="entry name" value="UBIQUITIN_2"/>
    <property type="match status" value="1"/>
</dbReference>
<feature type="domain" description="OTU" evidence="11">
    <location>
        <begin position="177"/>
        <end position="301"/>
    </location>
</feature>
<keyword evidence="3" id="KW-0479">Metal-binding</keyword>
<dbReference type="PROSITE" id="PS00028">
    <property type="entry name" value="ZINC_FINGER_C2H2_1"/>
    <property type="match status" value="1"/>
</dbReference>
<comment type="function">
    <text evidence="9">Hydrolase that can remove conjugated ubiquitin from proteins and may therefore play an important regulatory role at the level of protein turnover by preventing degradation.</text>
</comment>
<dbReference type="Gene3D" id="3.90.70.80">
    <property type="match status" value="1"/>
</dbReference>
<evidence type="ECO:0000256" key="2">
    <source>
        <dbReference type="ARBA" id="ARBA00022670"/>
    </source>
</evidence>
<keyword evidence="13" id="KW-1185">Reference proteome</keyword>
<evidence type="ECO:0000256" key="1">
    <source>
        <dbReference type="ARBA" id="ARBA00000707"/>
    </source>
</evidence>
<protein>
    <recommendedName>
        <fullName evidence="9">Ubiquitin thioesterase OTU</fullName>
        <ecNumber evidence="9">3.4.19.12</ecNumber>
    </recommendedName>
</protein>
<dbReference type="CDD" id="cd22745">
    <property type="entry name" value="OTU_OTU1"/>
    <property type="match status" value="1"/>
</dbReference>
<sequence>QLSWGSHSKQDRIASFFRVDCDFFHFKFKMFRLRVKTKTGGQFNLSERVDGNNTIADLRTAIKDLTSILPERQRILIGFPPKPVKSTNSSSLSKVGIRNGEVIIVEDVEPALNGVEEDSGALESSKAEVNIAPTIPLTSVQAAAAPKSSMASKTPAASAAHKPTFNDEDLLAPQGILLKKVVPSDNSCLFASLYYLMNGQIDTGKLREVRQVVANVIAAHPDLYNEGILEKSNKQYCDWILKDTSWGGAIELSILSEYYQIEIVAIDAKTGLLNRFGEDKFYPKRIIVMYDGIHYDPIHMETFEGSIETIFSSKESNILQQAQEIAEQAKHCGLYTDTNTFTLECKQCGFIIRGEEQALQHAKSTGHSKFEECRKQ</sequence>
<dbReference type="InterPro" id="IPR048857">
    <property type="entry name" value="OTU1_Ubl"/>
</dbReference>